<keyword evidence="4" id="KW-1185">Reference proteome</keyword>
<organism evidence="3 4">
    <name type="scientific">Polynucleobacter kasalickyi</name>
    <dbReference type="NCBI Taxonomy" id="1938817"/>
    <lineage>
        <taxon>Bacteria</taxon>
        <taxon>Pseudomonadati</taxon>
        <taxon>Pseudomonadota</taxon>
        <taxon>Betaproteobacteria</taxon>
        <taxon>Burkholderiales</taxon>
        <taxon>Burkholderiaceae</taxon>
        <taxon>Polynucleobacter</taxon>
    </lineage>
</organism>
<comment type="similarity">
    <text evidence="1">Belongs to the UPF0065 (bug) family.</text>
</comment>
<dbReference type="STRING" id="1938817.SAMN06296008_10797"/>
<dbReference type="Gene3D" id="3.40.190.10">
    <property type="entry name" value="Periplasmic binding protein-like II"/>
    <property type="match status" value="1"/>
</dbReference>
<proteinExistence type="inferred from homology"/>
<feature type="signal peptide" evidence="2">
    <location>
        <begin position="1"/>
        <end position="29"/>
    </location>
</feature>
<dbReference type="Proteomes" id="UP000192708">
    <property type="component" value="Unassembled WGS sequence"/>
</dbReference>
<keyword evidence="3" id="KW-0675">Receptor</keyword>
<sequence length="331" mass="35956">MKRNPKKNLILNTLAMFLMVGLGASYAHAQSADYPSRAVKIIVPIAPGGGTDIIGRKVAQKLGEIFHQSAFVENKAGAGSLIGTDFVAKSTPDGYTLLVGGLFNMVMNKALMKNLSYDPAKDFIPVGYVSSYPFVLSVRPDLPVKDFPEFVKYVKERPGQLSYGSAGIGTLQHVWAHVLTNNLGLDLVHVPFKGAPPAYQEMMAGRLDMIFDNISACKAYVQAGKLKGLATSGENRSVFLPEIPTINESNLTKFNGESWFGIFAPAGTPAPVIAKLRDAMAQINKDPEFIAQVEKDGGRVLNIAQNEQDKFLLSQINLWVPSVNKSKLKLD</sequence>
<dbReference type="CDD" id="cd13578">
    <property type="entry name" value="PBP2_Bug27"/>
    <property type="match status" value="1"/>
</dbReference>
<dbReference type="OrthoDB" id="9780943at2"/>
<dbReference type="SUPFAM" id="SSF53850">
    <property type="entry name" value="Periplasmic binding protein-like II"/>
    <property type="match status" value="1"/>
</dbReference>
<dbReference type="PANTHER" id="PTHR42928:SF5">
    <property type="entry name" value="BLR1237 PROTEIN"/>
    <property type="match status" value="1"/>
</dbReference>
<dbReference type="InterPro" id="IPR005064">
    <property type="entry name" value="BUG"/>
</dbReference>
<dbReference type="PANTHER" id="PTHR42928">
    <property type="entry name" value="TRICARBOXYLATE-BINDING PROTEIN"/>
    <property type="match status" value="1"/>
</dbReference>
<evidence type="ECO:0000256" key="1">
    <source>
        <dbReference type="ARBA" id="ARBA00006987"/>
    </source>
</evidence>
<evidence type="ECO:0000313" key="4">
    <source>
        <dbReference type="Proteomes" id="UP000192708"/>
    </source>
</evidence>
<dbReference type="AlphaFoldDB" id="A0A1W2A481"/>
<protein>
    <submittedName>
        <fullName evidence="3">Tripartite-type tricarboxylate transporter, receptor component TctC</fullName>
    </submittedName>
</protein>
<dbReference type="Gene3D" id="3.40.190.150">
    <property type="entry name" value="Bordetella uptake gene, domain 1"/>
    <property type="match status" value="1"/>
</dbReference>
<dbReference type="InterPro" id="IPR042100">
    <property type="entry name" value="Bug_dom1"/>
</dbReference>
<feature type="chain" id="PRO_5013071527" evidence="2">
    <location>
        <begin position="30"/>
        <end position="331"/>
    </location>
</feature>
<keyword evidence="2" id="KW-0732">Signal</keyword>
<name>A0A1W2A481_9BURK</name>
<dbReference type="Pfam" id="PF03401">
    <property type="entry name" value="TctC"/>
    <property type="match status" value="1"/>
</dbReference>
<reference evidence="3 4" key="1">
    <citation type="submission" date="2017-04" db="EMBL/GenBank/DDBJ databases">
        <authorList>
            <person name="Afonso C.L."/>
            <person name="Miller P.J."/>
            <person name="Scott M.A."/>
            <person name="Spackman E."/>
            <person name="Goraichik I."/>
            <person name="Dimitrov K.M."/>
            <person name="Suarez D.L."/>
            <person name="Swayne D.E."/>
        </authorList>
    </citation>
    <scope>NUCLEOTIDE SEQUENCE [LARGE SCALE GENOMIC DNA]</scope>
    <source>
        <strain evidence="3 4">VK13</strain>
    </source>
</reference>
<dbReference type="RefSeq" id="WP_084283611.1">
    <property type="nucleotide sequence ID" value="NZ_FWXJ01000007.1"/>
</dbReference>
<evidence type="ECO:0000313" key="3">
    <source>
        <dbReference type="EMBL" id="SMC55383.1"/>
    </source>
</evidence>
<gene>
    <name evidence="3" type="ORF">SAMN06296008_10797</name>
</gene>
<dbReference type="PIRSF" id="PIRSF017082">
    <property type="entry name" value="YflP"/>
    <property type="match status" value="1"/>
</dbReference>
<accession>A0A1W2A481</accession>
<dbReference type="EMBL" id="FWXJ01000007">
    <property type="protein sequence ID" value="SMC55383.1"/>
    <property type="molecule type" value="Genomic_DNA"/>
</dbReference>
<evidence type="ECO:0000256" key="2">
    <source>
        <dbReference type="SAM" id="SignalP"/>
    </source>
</evidence>